<gene>
    <name evidence="5" type="ORF">A9Y76_14105</name>
</gene>
<proteinExistence type="inferred from homology"/>
<dbReference type="GO" id="GO:0003677">
    <property type="term" value="F:DNA binding"/>
    <property type="evidence" value="ECO:0007669"/>
    <property type="project" value="UniProtKB-KW"/>
</dbReference>
<evidence type="ECO:0000256" key="1">
    <source>
        <dbReference type="ARBA" id="ARBA00010529"/>
    </source>
</evidence>
<evidence type="ECO:0000256" key="2">
    <source>
        <dbReference type="ARBA" id="ARBA00023067"/>
    </source>
</evidence>
<dbReference type="CDD" id="cd13831">
    <property type="entry name" value="HU"/>
    <property type="match status" value="1"/>
</dbReference>
<dbReference type="PROSITE" id="PS00045">
    <property type="entry name" value="HISTONE_LIKE"/>
    <property type="match status" value="1"/>
</dbReference>
<reference evidence="6" key="1">
    <citation type="submission" date="2016-06" db="EMBL/GenBank/DDBJ databases">
        <authorList>
            <person name="Xu Y."/>
            <person name="Nagy A."/>
            <person name="Yan X."/>
            <person name="Kim S.W."/>
            <person name="Haley B."/>
            <person name="Liu N.T."/>
            <person name="Nou X."/>
        </authorList>
    </citation>
    <scope>NUCLEOTIDE SEQUENCE [LARGE SCALE GENOMIC DNA]</scope>
    <source>
        <strain evidence="6">ATCC 49129</strain>
    </source>
</reference>
<dbReference type="GO" id="GO:0030527">
    <property type="term" value="F:structural constituent of chromatin"/>
    <property type="evidence" value="ECO:0007669"/>
    <property type="project" value="InterPro"/>
</dbReference>
<protein>
    <submittedName>
        <fullName evidence="5">Integration host factor</fullName>
    </submittedName>
</protein>
<dbReference type="GeneID" id="61527151"/>
<sequence length="90" mass="9533">MNKPDLIDHITVATGWTKADATKALEATLSGIKAGLANDENVTLIGFGTFSVTERAARLARNPRTGEEIEVAAARVPKFKPGSDLKALVN</sequence>
<name>A0A191ZZI0_9RALS</name>
<dbReference type="Proteomes" id="UP000078572">
    <property type="component" value="Chromosome 1"/>
</dbReference>
<keyword evidence="2" id="KW-0226">DNA condensation</keyword>
<dbReference type="SMART" id="SM00411">
    <property type="entry name" value="BHL"/>
    <property type="match status" value="1"/>
</dbReference>
<evidence type="ECO:0000313" key="5">
    <source>
        <dbReference type="EMBL" id="ANJ73529.1"/>
    </source>
</evidence>
<dbReference type="Gene3D" id="4.10.520.10">
    <property type="entry name" value="IHF-like DNA-binding proteins"/>
    <property type="match status" value="1"/>
</dbReference>
<dbReference type="InterPro" id="IPR000119">
    <property type="entry name" value="Hist_DNA-bd"/>
</dbReference>
<dbReference type="EMBL" id="CP016022">
    <property type="protein sequence ID" value="ANJ73529.1"/>
    <property type="molecule type" value="Genomic_DNA"/>
</dbReference>
<dbReference type="Pfam" id="PF00216">
    <property type="entry name" value="Bac_DNA_binding"/>
    <property type="match status" value="1"/>
</dbReference>
<dbReference type="AlphaFoldDB" id="A0A191ZZI0"/>
<dbReference type="InterPro" id="IPR020816">
    <property type="entry name" value="Histone-like_DNA-bd_CS"/>
</dbReference>
<dbReference type="RefSeq" id="WP_064804967.1">
    <property type="nucleotide sequence ID" value="NZ_CP016022.1"/>
</dbReference>
<dbReference type="InterPro" id="IPR010992">
    <property type="entry name" value="IHF-like_DNA-bd_dom_sf"/>
</dbReference>
<evidence type="ECO:0000256" key="3">
    <source>
        <dbReference type="ARBA" id="ARBA00023125"/>
    </source>
</evidence>
<dbReference type="GO" id="GO:0030261">
    <property type="term" value="P:chromosome condensation"/>
    <property type="evidence" value="ECO:0007669"/>
    <property type="project" value="UniProtKB-KW"/>
</dbReference>
<organism evidence="5 6">
    <name type="scientific">Ralstonia insidiosa</name>
    <dbReference type="NCBI Taxonomy" id="190721"/>
    <lineage>
        <taxon>Bacteria</taxon>
        <taxon>Pseudomonadati</taxon>
        <taxon>Pseudomonadota</taxon>
        <taxon>Betaproteobacteria</taxon>
        <taxon>Burkholderiales</taxon>
        <taxon>Burkholderiaceae</taxon>
        <taxon>Ralstonia</taxon>
    </lineage>
</organism>
<dbReference type="OrthoDB" id="9799835at2"/>
<dbReference type="PANTHER" id="PTHR33175">
    <property type="entry name" value="DNA-BINDING PROTEIN HU"/>
    <property type="match status" value="1"/>
</dbReference>
<comment type="similarity">
    <text evidence="1 4">Belongs to the bacterial histone-like protein family.</text>
</comment>
<keyword evidence="6" id="KW-1185">Reference proteome</keyword>
<evidence type="ECO:0000256" key="4">
    <source>
        <dbReference type="RuleBase" id="RU003939"/>
    </source>
</evidence>
<dbReference type="PANTHER" id="PTHR33175:SF3">
    <property type="entry name" value="DNA-BINDING PROTEIN HU-BETA"/>
    <property type="match status" value="1"/>
</dbReference>
<keyword evidence="3" id="KW-0238">DNA-binding</keyword>
<accession>A0A191ZZI0</accession>
<evidence type="ECO:0000313" key="6">
    <source>
        <dbReference type="Proteomes" id="UP000078572"/>
    </source>
</evidence>
<dbReference type="PRINTS" id="PR01727">
    <property type="entry name" value="DNABINDINGHU"/>
</dbReference>
<dbReference type="SUPFAM" id="SSF47729">
    <property type="entry name" value="IHF-like DNA-binding proteins"/>
    <property type="match status" value="1"/>
</dbReference>